<evidence type="ECO:0000313" key="3">
    <source>
        <dbReference type="EnsemblMetazoa" id="PHUM602340-PA"/>
    </source>
</evidence>
<organism evidence="3 4">
    <name type="scientific">Pediculus humanus subsp. corporis</name>
    <name type="common">Body louse</name>
    <dbReference type="NCBI Taxonomy" id="121224"/>
    <lineage>
        <taxon>Eukaryota</taxon>
        <taxon>Metazoa</taxon>
        <taxon>Ecdysozoa</taxon>
        <taxon>Arthropoda</taxon>
        <taxon>Hexapoda</taxon>
        <taxon>Insecta</taxon>
        <taxon>Pterygota</taxon>
        <taxon>Neoptera</taxon>
        <taxon>Paraneoptera</taxon>
        <taxon>Psocodea</taxon>
        <taxon>Troctomorpha</taxon>
        <taxon>Phthiraptera</taxon>
        <taxon>Anoplura</taxon>
        <taxon>Pediculidae</taxon>
        <taxon>Pediculus</taxon>
    </lineage>
</organism>
<reference evidence="3" key="1">
    <citation type="submission" date="2020-05" db="UniProtKB">
        <authorList>
            <consortium name="EnsemblMetazoa"/>
        </authorList>
    </citation>
    <scope>IDENTIFICATION</scope>
    <source>
        <strain evidence="3">USDA</strain>
    </source>
</reference>
<dbReference type="EMBL" id="AAZO01007342">
    <property type="status" value="NOT_ANNOTATED_CDS"/>
    <property type="molecule type" value="Genomic_DNA"/>
</dbReference>
<dbReference type="Proteomes" id="UP000009046">
    <property type="component" value="Unassembled WGS sequence"/>
</dbReference>
<name>A0A1S4N1J2_PEDHC</name>
<proteinExistence type="inferred from homology"/>
<dbReference type="FunCoup" id="A0A1S4N1J2">
    <property type="interactions" value="10"/>
</dbReference>
<dbReference type="PROSITE" id="PS51269">
    <property type="entry name" value="COMM"/>
    <property type="match status" value="1"/>
</dbReference>
<dbReference type="InParanoid" id="A0A1S4N1J2"/>
<dbReference type="GO" id="GO:0006814">
    <property type="term" value="P:sodium ion transport"/>
    <property type="evidence" value="ECO:0007669"/>
    <property type="project" value="InterPro"/>
</dbReference>
<evidence type="ECO:0000256" key="1">
    <source>
        <dbReference type="ARBA" id="ARBA00016548"/>
    </source>
</evidence>
<protein>
    <recommendedName>
        <fullName evidence="1">COMM domain-containing protein 3</fullName>
    </recommendedName>
</protein>
<dbReference type="VEuPathDB" id="VectorBase:PHUM602340"/>
<dbReference type="InterPro" id="IPR017920">
    <property type="entry name" value="COMM"/>
</dbReference>
<dbReference type="PANTHER" id="PTHR31159:SF1">
    <property type="entry name" value="COMM DOMAIN-CONTAINING PROTEIN 3"/>
    <property type="match status" value="1"/>
</dbReference>
<evidence type="ECO:0000256" key="2">
    <source>
        <dbReference type="ARBA" id="ARBA00093469"/>
    </source>
</evidence>
<sequence>MEFSDDVLQGLTYLASGNYLTDDNYKKIVDSCLGLLGGEQNIERVSSICPEKSDIVKESYASLMTLTLEFIRHDGEDDLKNFLIKHNFKSSRIDQYMKSFNFYKNSIIDCLNNCHSDWPNIIDADWSLEYIVKSNACNHVGEFLYYIVLTTEKDGKIDYVRFACDLHQLQDLSTKLKEIVCHIEKISSYS</sequence>
<dbReference type="Pfam" id="PF07258">
    <property type="entry name" value="COMM_domain"/>
    <property type="match status" value="1"/>
</dbReference>
<keyword evidence="4" id="KW-1185">Reference proteome</keyword>
<dbReference type="InterPro" id="IPR037355">
    <property type="entry name" value="COMMD3"/>
</dbReference>
<accession>A0A1S4N1J2</accession>
<comment type="similarity">
    <text evidence="2">Belongs to the COMM domain-containing protein 3 family.</text>
</comment>
<dbReference type="AlphaFoldDB" id="A0A1S4N1J2"/>
<dbReference type="EnsemblMetazoa" id="PHUM602340-RA">
    <property type="protein sequence ID" value="PHUM602340-PA"/>
    <property type="gene ID" value="PHUM602340"/>
</dbReference>
<dbReference type="PANTHER" id="PTHR31159">
    <property type="entry name" value="COMM DOMAIN-CONTAINING PROTEIN 3"/>
    <property type="match status" value="1"/>
</dbReference>
<evidence type="ECO:0000313" key="4">
    <source>
        <dbReference type="Proteomes" id="UP000009046"/>
    </source>
</evidence>